<gene>
    <name evidence="1" type="ORF">E0L32_006757</name>
</gene>
<dbReference type="PANTHER" id="PTHR35040">
    <property type="match status" value="1"/>
</dbReference>
<keyword evidence="2" id="KW-1185">Reference proteome</keyword>
<reference evidence="1 2" key="1">
    <citation type="submission" date="2019-06" db="EMBL/GenBank/DDBJ databases">
        <title>Draft genome sequence of the filamentous fungus Phialemoniopsis curvata isolated from diesel fuel.</title>
        <authorList>
            <person name="Varaljay V.A."/>
            <person name="Lyon W.J."/>
            <person name="Crouch A.L."/>
            <person name="Drake C.E."/>
            <person name="Hollomon J.M."/>
            <person name="Nadeau L.J."/>
            <person name="Nunn H.S."/>
            <person name="Stevenson B.S."/>
            <person name="Bojanowski C.L."/>
            <person name="Crookes-Goodson W.J."/>
        </authorList>
    </citation>
    <scope>NUCLEOTIDE SEQUENCE [LARGE SCALE GENOMIC DNA]</scope>
    <source>
        <strain evidence="1 2">D216</strain>
    </source>
</reference>
<dbReference type="EMBL" id="SKBQ01000039">
    <property type="protein sequence ID" value="TPX12877.1"/>
    <property type="molecule type" value="Genomic_DNA"/>
</dbReference>
<accession>A0A507AZC6</accession>
<dbReference type="OrthoDB" id="5342184at2759"/>
<dbReference type="AlphaFoldDB" id="A0A507AZC6"/>
<name>A0A507AZC6_9PEZI</name>
<protein>
    <submittedName>
        <fullName evidence="1">Uncharacterized protein</fullName>
    </submittedName>
</protein>
<organism evidence="1 2">
    <name type="scientific">Thyridium curvatum</name>
    <dbReference type="NCBI Taxonomy" id="1093900"/>
    <lineage>
        <taxon>Eukaryota</taxon>
        <taxon>Fungi</taxon>
        <taxon>Dikarya</taxon>
        <taxon>Ascomycota</taxon>
        <taxon>Pezizomycotina</taxon>
        <taxon>Sordariomycetes</taxon>
        <taxon>Sordariomycetidae</taxon>
        <taxon>Thyridiales</taxon>
        <taxon>Thyridiaceae</taxon>
        <taxon>Thyridium</taxon>
    </lineage>
</organism>
<dbReference type="InterPro" id="IPR021986">
    <property type="entry name" value="Spherulin4"/>
</dbReference>
<dbReference type="InParanoid" id="A0A507AZC6"/>
<evidence type="ECO:0000313" key="2">
    <source>
        <dbReference type="Proteomes" id="UP000319257"/>
    </source>
</evidence>
<evidence type="ECO:0000313" key="1">
    <source>
        <dbReference type="EMBL" id="TPX12877.1"/>
    </source>
</evidence>
<comment type="caution">
    <text evidence="1">The sequence shown here is derived from an EMBL/GenBank/DDBJ whole genome shotgun (WGS) entry which is preliminary data.</text>
</comment>
<proteinExistence type="predicted"/>
<sequence length="310" mass="33854">MKYISILATLAVGALAKTKLLIPYYVYPFPADRWQPLYTAIESNPDLIFQVVVNAGPNGARWADLPGGNCVADQDPDHGCNFDWRPAVAKLNTYNNVQTLGYVRTNYGNEPYDMMVNNITIWSQWKDLAGTDISIHGIFFDETPNNNLAHPGGQTDVQIMKNVTDVARARFSGVSNFSVVYNVGQKSNHDEYFTSGYADTVIVYEGCRIQETLPELPPPDNNCPGYNGQATIDANVPAGQAGKSSILVHHFADGPNTAQDLQALIDNIVANGIQSAFILQRTYERIWESEAPANIGAVASLFTAANAAHP</sequence>
<dbReference type="RefSeq" id="XP_030994588.1">
    <property type="nucleotide sequence ID" value="XM_031141425.1"/>
</dbReference>
<dbReference type="GeneID" id="41974204"/>
<dbReference type="PANTHER" id="PTHR35040:SF9">
    <property type="entry name" value="4-LIKE CELL SURFACE PROTEIN, PUTATIVE (AFU_ORTHOLOGUE AFUA_4G14080)-RELATED"/>
    <property type="match status" value="1"/>
</dbReference>
<dbReference type="Pfam" id="PF12138">
    <property type="entry name" value="Spherulin4"/>
    <property type="match status" value="1"/>
</dbReference>
<dbReference type="Proteomes" id="UP000319257">
    <property type="component" value="Unassembled WGS sequence"/>
</dbReference>